<evidence type="ECO:0000256" key="3">
    <source>
        <dbReference type="ARBA" id="ARBA00022723"/>
    </source>
</evidence>
<dbReference type="GO" id="GO:0006269">
    <property type="term" value="P:DNA replication, synthesis of primer"/>
    <property type="evidence" value="ECO:0007669"/>
    <property type="project" value="UniProtKB-KW"/>
</dbReference>
<dbReference type="GO" id="GO:0006302">
    <property type="term" value="P:double-strand break repair"/>
    <property type="evidence" value="ECO:0007669"/>
    <property type="project" value="InterPro"/>
</dbReference>
<dbReference type="GO" id="GO:0008270">
    <property type="term" value="F:zinc ion binding"/>
    <property type="evidence" value="ECO:0007669"/>
    <property type="project" value="UniProtKB-UniRule"/>
</dbReference>
<dbReference type="Pfam" id="PF18319">
    <property type="entry name" value="Zn_ribbon_PriA"/>
    <property type="match status" value="1"/>
</dbReference>
<keyword evidence="10 12" id="KW-0413">Isomerase</keyword>
<feature type="domain" description="Helicase ATP-binding" evidence="13">
    <location>
        <begin position="207"/>
        <end position="373"/>
    </location>
</feature>
<dbReference type="InterPro" id="IPR014001">
    <property type="entry name" value="Helicase_ATP-bd"/>
</dbReference>
<feature type="binding site" evidence="12">
    <location>
        <position position="475"/>
    </location>
    <ligand>
        <name>Zn(2+)</name>
        <dbReference type="ChEBI" id="CHEBI:29105"/>
        <label>1</label>
    </ligand>
</feature>
<dbReference type="Pfam" id="PF18074">
    <property type="entry name" value="PriA_C"/>
    <property type="match status" value="1"/>
</dbReference>
<dbReference type="GO" id="GO:0006310">
    <property type="term" value="P:DNA recombination"/>
    <property type="evidence" value="ECO:0007669"/>
    <property type="project" value="InterPro"/>
</dbReference>
<keyword evidence="8 12" id="KW-0067">ATP-binding</keyword>
<dbReference type="NCBIfam" id="NF004067">
    <property type="entry name" value="PRK05580.1-4"/>
    <property type="match status" value="1"/>
</dbReference>
<keyword evidence="5 12" id="KW-0378">Hydrolase</keyword>
<dbReference type="AlphaFoldDB" id="A0A3N0VJY5"/>
<evidence type="ECO:0000256" key="1">
    <source>
        <dbReference type="ARBA" id="ARBA00022515"/>
    </source>
</evidence>
<evidence type="ECO:0000256" key="8">
    <source>
        <dbReference type="ARBA" id="ARBA00022840"/>
    </source>
</evidence>
<keyword evidence="2 12" id="KW-0235">DNA replication</keyword>
<name>A0A3N0VJY5_9GAMM</name>
<dbReference type="FunFam" id="3.40.50.300:FF:000489">
    <property type="entry name" value="Primosome assembly protein PriA"/>
    <property type="match status" value="1"/>
</dbReference>
<evidence type="ECO:0000256" key="7">
    <source>
        <dbReference type="ARBA" id="ARBA00022833"/>
    </source>
</evidence>
<keyword evidence="4 12" id="KW-0547">Nucleotide-binding</keyword>
<feature type="binding site" evidence="12">
    <location>
        <position position="444"/>
    </location>
    <ligand>
        <name>Zn(2+)</name>
        <dbReference type="ChEBI" id="CHEBI:29105"/>
        <label>2</label>
    </ligand>
</feature>
<feature type="binding site" evidence="12">
    <location>
        <position position="432"/>
    </location>
    <ligand>
        <name>Zn(2+)</name>
        <dbReference type="ChEBI" id="CHEBI:29105"/>
        <label>1</label>
    </ligand>
</feature>
<comment type="function">
    <text evidence="12">Initiates the restart of stalled replication forks, which reloads the replicative helicase on sites other than the origin of replication. Recognizes and binds to abandoned replication forks and remodels them to uncover a helicase loading site. Promotes assembly of the primosome at these replication forks.</text>
</comment>
<keyword evidence="6 12" id="KW-0347">Helicase</keyword>
<keyword evidence="7 12" id="KW-0862">Zinc</keyword>
<comment type="catalytic activity">
    <reaction evidence="11 12">
        <text>ATP + H2O = ADP + phosphate + H(+)</text>
        <dbReference type="Rhea" id="RHEA:13065"/>
        <dbReference type="ChEBI" id="CHEBI:15377"/>
        <dbReference type="ChEBI" id="CHEBI:15378"/>
        <dbReference type="ChEBI" id="CHEBI:30616"/>
        <dbReference type="ChEBI" id="CHEBI:43474"/>
        <dbReference type="ChEBI" id="CHEBI:456216"/>
        <dbReference type="EC" id="5.6.2.4"/>
    </reaction>
</comment>
<reference evidence="14 15" key="1">
    <citation type="submission" date="2018-10" db="EMBL/GenBank/DDBJ databases">
        <authorList>
            <person name="Chen W.-M."/>
        </authorList>
    </citation>
    <scope>NUCLEOTIDE SEQUENCE [LARGE SCALE GENOMIC DNA]</scope>
    <source>
        <strain evidence="14 15">THS-13</strain>
    </source>
</reference>
<dbReference type="FunFam" id="3.40.1440.60:FF:000001">
    <property type="entry name" value="Primosomal protein N"/>
    <property type="match status" value="1"/>
</dbReference>
<dbReference type="Pfam" id="PF00270">
    <property type="entry name" value="DEAD"/>
    <property type="match status" value="1"/>
</dbReference>
<comment type="similarity">
    <text evidence="12">Belongs to the helicase family. PriA subfamily.</text>
</comment>
<dbReference type="InterPro" id="IPR027417">
    <property type="entry name" value="P-loop_NTPase"/>
</dbReference>
<dbReference type="GO" id="GO:0003677">
    <property type="term" value="F:DNA binding"/>
    <property type="evidence" value="ECO:0007669"/>
    <property type="project" value="UniProtKB-UniRule"/>
</dbReference>
<dbReference type="InterPro" id="IPR042115">
    <property type="entry name" value="PriA_3primeBD_sf"/>
</dbReference>
<dbReference type="InterPro" id="IPR001650">
    <property type="entry name" value="Helicase_C-like"/>
</dbReference>
<keyword evidence="1 12" id="KW-0639">Primosome</keyword>
<feature type="binding site" evidence="12">
    <location>
        <position position="459"/>
    </location>
    <ligand>
        <name>Zn(2+)</name>
        <dbReference type="ChEBI" id="CHEBI:29105"/>
        <label>2</label>
    </ligand>
</feature>
<dbReference type="PROSITE" id="PS51192">
    <property type="entry name" value="HELICASE_ATP_BIND_1"/>
    <property type="match status" value="1"/>
</dbReference>
<keyword evidence="9 12" id="KW-0238">DNA-binding</keyword>
<dbReference type="FunCoup" id="A0A3N0VJY5">
    <property type="interactions" value="341"/>
</dbReference>
<keyword evidence="15" id="KW-1185">Reference proteome</keyword>
<dbReference type="HAMAP" id="MF_00983">
    <property type="entry name" value="PriA"/>
    <property type="match status" value="1"/>
</dbReference>
<dbReference type="GO" id="GO:1990077">
    <property type="term" value="C:primosome complex"/>
    <property type="evidence" value="ECO:0007669"/>
    <property type="project" value="UniProtKB-UniRule"/>
</dbReference>
<feature type="binding site" evidence="12">
    <location>
        <position position="472"/>
    </location>
    <ligand>
        <name>Zn(2+)</name>
        <dbReference type="ChEBI" id="CHEBI:29105"/>
        <label>1</label>
    </ligand>
</feature>
<evidence type="ECO:0000256" key="2">
    <source>
        <dbReference type="ARBA" id="ARBA00022705"/>
    </source>
</evidence>
<dbReference type="InterPro" id="IPR041236">
    <property type="entry name" value="PriA_C"/>
</dbReference>
<feature type="binding site" evidence="12">
    <location>
        <position position="462"/>
    </location>
    <ligand>
        <name>Zn(2+)</name>
        <dbReference type="ChEBI" id="CHEBI:29105"/>
        <label>2</label>
    </ligand>
</feature>
<dbReference type="EMBL" id="RJVO01000001">
    <property type="protein sequence ID" value="ROH93000.1"/>
    <property type="molecule type" value="Genomic_DNA"/>
</dbReference>
<dbReference type="InterPro" id="IPR041222">
    <property type="entry name" value="PriA_3primeBD"/>
</dbReference>
<evidence type="ECO:0000256" key="5">
    <source>
        <dbReference type="ARBA" id="ARBA00022801"/>
    </source>
</evidence>
<dbReference type="InterPro" id="IPR040498">
    <property type="entry name" value="PriA_CRR"/>
</dbReference>
<dbReference type="EC" id="5.6.2.4" evidence="12"/>
<comment type="caution">
    <text evidence="14">The sequence shown here is derived from an EMBL/GenBank/DDBJ whole genome shotgun (WGS) entry which is preliminary data.</text>
</comment>
<dbReference type="SMART" id="SM00490">
    <property type="entry name" value="HELICc"/>
    <property type="match status" value="1"/>
</dbReference>
<keyword evidence="3 12" id="KW-0479">Metal-binding</keyword>
<comment type="catalytic activity">
    <reaction evidence="12">
        <text>Couples ATP hydrolysis with the unwinding of duplex DNA by translocating in the 3'-5' direction.</text>
        <dbReference type="EC" id="5.6.2.4"/>
    </reaction>
</comment>
<dbReference type="InParanoid" id="A0A3N0VJY5"/>
<dbReference type="RefSeq" id="WP_123209852.1">
    <property type="nucleotide sequence ID" value="NZ_RJVO01000001.1"/>
</dbReference>
<dbReference type="Gene3D" id="3.40.50.300">
    <property type="entry name" value="P-loop containing nucleotide triphosphate hydrolases"/>
    <property type="match status" value="2"/>
</dbReference>
<dbReference type="Gene3D" id="3.40.1440.60">
    <property type="entry name" value="PriA, 3(prime) DNA-binding domain"/>
    <property type="match status" value="1"/>
</dbReference>
<dbReference type="Proteomes" id="UP000282106">
    <property type="component" value="Unassembled WGS sequence"/>
</dbReference>
<comment type="cofactor">
    <cofactor evidence="12">
        <name>Zn(2+)</name>
        <dbReference type="ChEBI" id="CHEBI:29105"/>
    </cofactor>
    <text evidence="12">Binds 2 zinc ions per subunit.</text>
</comment>
<dbReference type="PANTHER" id="PTHR30580:SF0">
    <property type="entry name" value="PRIMOSOMAL PROTEIN N"/>
    <property type="match status" value="1"/>
</dbReference>
<dbReference type="InterPro" id="IPR005259">
    <property type="entry name" value="PriA"/>
</dbReference>
<feature type="binding site" evidence="12">
    <location>
        <position position="441"/>
    </location>
    <ligand>
        <name>Zn(2+)</name>
        <dbReference type="ChEBI" id="CHEBI:29105"/>
        <label>2</label>
    </ligand>
</feature>
<organism evidence="14 15">
    <name type="scientific">Stagnimonas aquatica</name>
    <dbReference type="NCBI Taxonomy" id="2689987"/>
    <lineage>
        <taxon>Bacteria</taxon>
        <taxon>Pseudomonadati</taxon>
        <taxon>Pseudomonadota</taxon>
        <taxon>Gammaproteobacteria</taxon>
        <taxon>Nevskiales</taxon>
        <taxon>Nevskiaceae</taxon>
        <taxon>Stagnimonas</taxon>
    </lineage>
</organism>
<evidence type="ECO:0000256" key="4">
    <source>
        <dbReference type="ARBA" id="ARBA00022741"/>
    </source>
</evidence>
<dbReference type="NCBIfam" id="TIGR00595">
    <property type="entry name" value="priA"/>
    <property type="match status" value="1"/>
</dbReference>
<dbReference type="GO" id="GO:0005524">
    <property type="term" value="F:ATP binding"/>
    <property type="evidence" value="ECO:0007669"/>
    <property type="project" value="UniProtKB-UniRule"/>
</dbReference>
<dbReference type="InterPro" id="IPR011545">
    <property type="entry name" value="DEAD/DEAH_box_helicase_dom"/>
</dbReference>
<evidence type="ECO:0000313" key="14">
    <source>
        <dbReference type="EMBL" id="ROH93000.1"/>
    </source>
</evidence>
<evidence type="ECO:0000256" key="11">
    <source>
        <dbReference type="ARBA" id="ARBA00048988"/>
    </source>
</evidence>
<comment type="subunit">
    <text evidence="12">Component of the replication restart primosome.</text>
</comment>
<gene>
    <name evidence="12" type="primary">priA</name>
    <name evidence="14" type="ORF">ED208_00215</name>
</gene>
<accession>A0A3N0VJY5</accession>
<dbReference type="GO" id="GO:0006270">
    <property type="term" value="P:DNA replication initiation"/>
    <property type="evidence" value="ECO:0007669"/>
    <property type="project" value="TreeGrafter"/>
</dbReference>
<evidence type="ECO:0000256" key="12">
    <source>
        <dbReference type="HAMAP-Rule" id="MF_00983"/>
    </source>
</evidence>
<sequence>MALDLVAVALPTPLRRCFDYLVPPELRACLPPGVRVEVPFGRRQLIGLVVSAPRQAEGGGYQYKPVSRVLDPAPLAPPDWLKLVLWAAEYYQYPVGEVVAAALPAPLREGRPALGRQARRLGLTGAGRQALALLPARAHRQRALLSALAAADLQLLAGEASGFDAAVLRKALEQQWVEERDAVAEPGARTAAPPLSAAQQQALAALQSAPPGFSVSLLEGVTGSGKTELYLRLAEQTLLAGRQVLVLVPEIGLTPQLSARFAERFGAAVASFHSGMTEVERNDAWLAVAARRVQVLVGTRSAVFAPFADLGLVVVDEEHDASYKQQEGFRYHARDLALLRAKECAAMAVLGSATPALESLAHARSGRYRHVRLEQRISGRAPPPAQLIDLNVYPTRHGLTEPLLAAVSRHLEAGGQCLLFINRRGYAPTLLCEVCHWTAPCRHCDARMTLHRARGRLVCHHCGHEELPPRVCPSCGGARLLPVGEGTERIEDALRNHFPGHRVERFDAERLRGGDKLERLLDEVRARKVEILVGTQMLAKGHDFPALSLVGVVNADQALFSADFRAVERLGQLLTQVAGRAGRAEQSPHPAEVLIQTREPQNPQLRLLLGAGYGALAERLLAERAEAGLPPSGHLVLLRAEAPHMTEAQVFLRGARDLALAMLDGASEVQLLGPAPAPMERREGRYRAQLLLQASRRAPLHRLLPGWLDQLEALPAARRLRWSLDVDPIDLF</sequence>
<evidence type="ECO:0000313" key="15">
    <source>
        <dbReference type="Proteomes" id="UP000282106"/>
    </source>
</evidence>
<dbReference type="SMART" id="SM00487">
    <property type="entry name" value="DEXDc"/>
    <property type="match status" value="1"/>
</dbReference>
<feature type="binding site" evidence="12">
    <location>
        <position position="435"/>
    </location>
    <ligand>
        <name>Zn(2+)</name>
        <dbReference type="ChEBI" id="CHEBI:29105"/>
        <label>1</label>
    </ligand>
</feature>
<dbReference type="GO" id="GO:0043138">
    <property type="term" value="F:3'-5' DNA helicase activity"/>
    <property type="evidence" value="ECO:0007669"/>
    <property type="project" value="UniProtKB-EC"/>
</dbReference>
<dbReference type="Pfam" id="PF17764">
    <property type="entry name" value="PriA_3primeBD"/>
    <property type="match status" value="1"/>
</dbReference>
<dbReference type="Pfam" id="PF00271">
    <property type="entry name" value="Helicase_C"/>
    <property type="match status" value="1"/>
</dbReference>
<evidence type="ECO:0000256" key="9">
    <source>
        <dbReference type="ARBA" id="ARBA00023125"/>
    </source>
</evidence>
<evidence type="ECO:0000256" key="10">
    <source>
        <dbReference type="ARBA" id="ARBA00023235"/>
    </source>
</evidence>
<dbReference type="SUPFAM" id="SSF52540">
    <property type="entry name" value="P-loop containing nucleoside triphosphate hydrolases"/>
    <property type="match status" value="2"/>
</dbReference>
<protein>
    <recommendedName>
        <fullName evidence="12">Replication restart protein PriA</fullName>
    </recommendedName>
    <alternativeName>
        <fullName evidence="12">ATP-dependent DNA helicase PriA</fullName>
        <ecNumber evidence="12">5.6.2.4</ecNumber>
    </alternativeName>
    <alternativeName>
        <fullName evidence="12">DNA 3'-5' helicase PriA</fullName>
    </alternativeName>
</protein>
<evidence type="ECO:0000259" key="13">
    <source>
        <dbReference type="PROSITE" id="PS51192"/>
    </source>
</evidence>
<dbReference type="GO" id="GO:0016887">
    <property type="term" value="F:ATP hydrolysis activity"/>
    <property type="evidence" value="ECO:0007669"/>
    <property type="project" value="RHEA"/>
</dbReference>
<dbReference type="PANTHER" id="PTHR30580">
    <property type="entry name" value="PRIMOSOMAL PROTEIN N"/>
    <property type="match status" value="1"/>
</dbReference>
<dbReference type="CDD" id="cd17929">
    <property type="entry name" value="DEXHc_priA"/>
    <property type="match status" value="1"/>
</dbReference>
<evidence type="ECO:0000256" key="6">
    <source>
        <dbReference type="ARBA" id="ARBA00022806"/>
    </source>
</evidence>
<proteinExistence type="inferred from homology"/>